<accession>A0ABU9XZT2</accession>
<dbReference type="EMBL" id="JBDIME010000003">
    <property type="protein sequence ID" value="MEN2789074.1"/>
    <property type="molecule type" value="Genomic_DNA"/>
</dbReference>
<evidence type="ECO:0000313" key="3">
    <source>
        <dbReference type="Proteomes" id="UP001419910"/>
    </source>
</evidence>
<gene>
    <name evidence="2" type="ORF">ABC974_05505</name>
</gene>
<dbReference type="InterPro" id="IPR009579">
    <property type="entry name" value="DUF1192"/>
</dbReference>
<feature type="coiled-coil region" evidence="1">
    <location>
        <begin position="28"/>
        <end position="55"/>
    </location>
</feature>
<dbReference type="Pfam" id="PF06698">
    <property type="entry name" value="DUF1192"/>
    <property type="match status" value="1"/>
</dbReference>
<sequence length="65" mass="7228">MDLDEILPKRAGDPLAELARQDLDPLSVAELGARIAALEAEMVRTRGKMERAVNHRASADELFKR</sequence>
<organism evidence="2 3">
    <name type="scientific">Sphingomonas oligophenolica</name>
    <dbReference type="NCBI Taxonomy" id="301154"/>
    <lineage>
        <taxon>Bacteria</taxon>
        <taxon>Pseudomonadati</taxon>
        <taxon>Pseudomonadota</taxon>
        <taxon>Alphaproteobacteria</taxon>
        <taxon>Sphingomonadales</taxon>
        <taxon>Sphingomonadaceae</taxon>
        <taxon>Sphingomonas</taxon>
    </lineage>
</organism>
<evidence type="ECO:0000313" key="2">
    <source>
        <dbReference type="EMBL" id="MEN2789074.1"/>
    </source>
</evidence>
<evidence type="ECO:0000256" key="1">
    <source>
        <dbReference type="SAM" id="Coils"/>
    </source>
</evidence>
<keyword evidence="3" id="KW-1185">Reference proteome</keyword>
<protein>
    <submittedName>
        <fullName evidence="2">DUF1192 domain-containing protein</fullName>
    </submittedName>
</protein>
<comment type="caution">
    <text evidence="2">The sequence shown here is derived from an EMBL/GenBank/DDBJ whole genome shotgun (WGS) entry which is preliminary data.</text>
</comment>
<reference evidence="2 3" key="1">
    <citation type="submission" date="2024-05" db="EMBL/GenBank/DDBJ databases">
        <authorList>
            <person name="Liu Q."/>
            <person name="Xin Y.-H."/>
        </authorList>
    </citation>
    <scope>NUCLEOTIDE SEQUENCE [LARGE SCALE GENOMIC DNA]</scope>
    <source>
        <strain evidence="2 3">CGMCC 1.10181</strain>
    </source>
</reference>
<dbReference type="Proteomes" id="UP001419910">
    <property type="component" value="Unassembled WGS sequence"/>
</dbReference>
<proteinExistence type="predicted"/>
<name>A0ABU9XZT2_9SPHN</name>
<keyword evidence="1" id="KW-0175">Coiled coil</keyword>
<dbReference type="RefSeq" id="WP_343891732.1">
    <property type="nucleotide sequence ID" value="NZ_BAAAEH010000047.1"/>
</dbReference>